<dbReference type="SUPFAM" id="SSF143120">
    <property type="entry name" value="YefM-like"/>
    <property type="match status" value="1"/>
</dbReference>
<comment type="function">
    <text evidence="2">Antitoxin component of a type II toxin-antitoxin (TA) system.</text>
</comment>
<dbReference type="EMBL" id="LHZA01000047">
    <property type="protein sequence ID" value="KXV03279.1"/>
    <property type="molecule type" value="Genomic_DNA"/>
</dbReference>
<comment type="similarity">
    <text evidence="1 2">Belongs to the phD/YefM antitoxin family.</text>
</comment>
<proteinExistence type="inferred from homology"/>
<dbReference type="InterPro" id="IPR051405">
    <property type="entry name" value="phD/YefM_antitoxin"/>
</dbReference>
<dbReference type="NCBIfam" id="TIGR01552">
    <property type="entry name" value="phd_fam"/>
    <property type="match status" value="1"/>
</dbReference>
<name>A0A149R124_9PROT</name>
<comment type="caution">
    <text evidence="3">The sequence shown here is derived from an EMBL/GenBank/DDBJ whole genome shotgun (WGS) entry which is preliminary data.</text>
</comment>
<dbReference type="Gene3D" id="3.40.1620.10">
    <property type="entry name" value="YefM-like domain"/>
    <property type="match status" value="1"/>
</dbReference>
<evidence type="ECO:0000313" key="3">
    <source>
        <dbReference type="EMBL" id="KXV03279.1"/>
    </source>
</evidence>
<dbReference type="AlphaFoldDB" id="A0A149R124"/>
<dbReference type="Proteomes" id="UP000075473">
    <property type="component" value="Unassembled WGS sequence"/>
</dbReference>
<sequence>MTYVSYTDLRQNLAHYLDEAVNSRAPIVVTRKTGKGSVVLMSEEEFSGWQETVHLLSSPRNAERLLRSIRDIEHGAATEHDLLEPQGEPSA</sequence>
<organism evidence="3 4">
    <name type="scientific">Acetobacter cerevisiae</name>
    <dbReference type="NCBI Taxonomy" id="178900"/>
    <lineage>
        <taxon>Bacteria</taxon>
        <taxon>Pseudomonadati</taxon>
        <taxon>Pseudomonadota</taxon>
        <taxon>Alphaproteobacteria</taxon>
        <taxon>Acetobacterales</taxon>
        <taxon>Acetobacteraceae</taxon>
        <taxon>Acetobacter</taxon>
    </lineage>
</organism>
<dbReference type="Gene3D" id="6.10.250.330">
    <property type="match status" value="1"/>
</dbReference>
<dbReference type="InterPro" id="IPR036165">
    <property type="entry name" value="YefM-like_sf"/>
</dbReference>
<dbReference type="Pfam" id="PF02604">
    <property type="entry name" value="PhdYeFM_antitox"/>
    <property type="match status" value="1"/>
</dbReference>
<dbReference type="PANTHER" id="PTHR33713:SF6">
    <property type="entry name" value="ANTITOXIN YEFM"/>
    <property type="match status" value="1"/>
</dbReference>
<dbReference type="InterPro" id="IPR006442">
    <property type="entry name" value="Antitoxin_Phd/YefM"/>
</dbReference>
<gene>
    <name evidence="3" type="ORF">AD928_00355</name>
</gene>
<evidence type="ECO:0000256" key="1">
    <source>
        <dbReference type="ARBA" id="ARBA00009981"/>
    </source>
</evidence>
<evidence type="ECO:0000313" key="4">
    <source>
        <dbReference type="Proteomes" id="UP000075473"/>
    </source>
</evidence>
<reference evidence="3 4" key="1">
    <citation type="submission" date="2015-06" db="EMBL/GenBank/DDBJ databases">
        <title>Improved classification and identification of acetic acid bacteria using matrix-assisted laser desorption/ionization time-of-flight mass spectrometry; Gluconobacter nephelii and Gluconobacter uchimurae are later heterotypic synonyms of Gluconobacter japonicus and Gluconobacter oxydans, respectively.</title>
        <authorList>
            <person name="Li L."/>
            <person name="Cleenwerck I."/>
            <person name="De Vuyst L."/>
            <person name="Vandamme P."/>
        </authorList>
    </citation>
    <scope>NUCLEOTIDE SEQUENCE [LARGE SCALE GENOMIC DNA]</scope>
    <source>
        <strain evidence="3 4">LMG 1625</strain>
    </source>
</reference>
<dbReference type="PANTHER" id="PTHR33713">
    <property type="entry name" value="ANTITOXIN YAFN-RELATED"/>
    <property type="match status" value="1"/>
</dbReference>
<dbReference type="RefSeq" id="WP_010668421.1">
    <property type="nucleotide sequence ID" value="NZ_JAMYZS010000046.1"/>
</dbReference>
<protein>
    <recommendedName>
        <fullName evidence="2">Antitoxin</fullName>
    </recommendedName>
</protein>
<evidence type="ECO:0000256" key="2">
    <source>
        <dbReference type="RuleBase" id="RU362080"/>
    </source>
</evidence>
<accession>A0A149R124</accession>
<dbReference type="PATRIC" id="fig|178900.5.peg.3006"/>